<dbReference type="EMBL" id="JAGGKI010000018">
    <property type="protein sequence ID" value="MBP1895955.1"/>
    <property type="molecule type" value="Genomic_DNA"/>
</dbReference>
<reference evidence="2 3" key="1">
    <citation type="submission" date="2021-03" db="EMBL/GenBank/DDBJ databases">
        <title>Genomic Encyclopedia of Type Strains, Phase IV (KMG-IV): sequencing the most valuable type-strain genomes for metagenomic binning, comparative biology and taxonomic classification.</title>
        <authorList>
            <person name="Goeker M."/>
        </authorList>
    </citation>
    <scope>NUCLEOTIDE SEQUENCE [LARGE SCALE GENOMIC DNA]</scope>
    <source>
        <strain evidence="2 3">DSM 15596</strain>
    </source>
</reference>
<evidence type="ECO:0000259" key="1">
    <source>
        <dbReference type="Pfam" id="PF13276"/>
    </source>
</evidence>
<dbReference type="Pfam" id="PF13276">
    <property type="entry name" value="HTH_21"/>
    <property type="match status" value="1"/>
</dbReference>
<comment type="caution">
    <text evidence="2">The sequence shown here is derived from an EMBL/GenBank/DDBJ whole genome shotgun (WGS) entry which is preliminary data.</text>
</comment>
<name>A0ABS4FIC0_9BACL</name>
<protein>
    <recommendedName>
        <fullName evidence="1">HTH-like domain-containing protein</fullName>
    </recommendedName>
</protein>
<accession>A0ABS4FIC0</accession>
<evidence type="ECO:0000313" key="2">
    <source>
        <dbReference type="EMBL" id="MBP1895955.1"/>
    </source>
</evidence>
<gene>
    <name evidence="2" type="ORF">J2Z18_005065</name>
</gene>
<dbReference type="GeneID" id="95406941"/>
<dbReference type="InterPro" id="IPR025948">
    <property type="entry name" value="HTH-like_dom"/>
</dbReference>
<feature type="domain" description="HTH-like" evidence="1">
    <location>
        <begin position="2"/>
        <end position="48"/>
    </location>
</feature>
<keyword evidence="3" id="KW-1185">Reference proteome</keyword>
<evidence type="ECO:0000313" key="3">
    <source>
        <dbReference type="Proteomes" id="UP000706926"/>
    </source>
</evidence>
<proteinExistence type="predicted"/>
<dbReference type="Proteomes" id="UP000706926">
    <property type="component" value="Unassembled WGS sequence"/>
</dbReference>
<dbReference type="RefSeq" id="WP_210095507.1">
    <property type="nucleotide sequence ID" value="NZ_CP139098.1"/>
</dbReference>
<organism evidence="2 3">
    <name type="scientific">Paenibacillus lactis</name>
    <dbReference type="NCBI Taxonomy" id="228574"/>
    <lineage>
        <taxon>Bacteria</taxon>
        <taxon>Bacillati</taxon>
        <taxon>Bacillota</taxon>
        <taxon>Bacilli</taxon>
        <taxon>Bacillales</taxon>
        <taxon>Paenibacillaceae</taxon>
        <taxon>Paenibacillus</taxon>
    </lineage>
</organism>
<sequence length="48" mass="5664">MLTERVKWHFYDSDETYGSPRVRNGLVVEGWTVSERTVGLIMREHGLR</sequence>